<dbReference type="RefSeq" id="WP_131554844.1">
    <property type="nucleotide sequence ID" value="NZ_SJSK01000005.1"/>
</dbReference>
<evidence type="ECO:0000313" key="1">
    <source>
        <dbReference type="EMBL" id="TCC88788.1"/>
    </source>
</evidence>
<dbReference type="AlphaFoldDB" id="A0A4R0MPP0"/>
<protein>
    <submittedName>
        <fullName evidence="1">Uncharacterized protein</fullName>
    </submittedName>
</protein>
<dbReference type="Proteomes" id="UP000292884">
    <property type="component" value="Unassembled WGS sequence"/>
</dbReference>
<proteinExistence type="predicted"/>
<name>A0A4R0MPP0_9SPHI</name>
<accession>A0A4R0MPP0</accession>
<dbReference type="EMBL" id="SJSK01000005">
    <property type="protein sequence ID" value="TCC88788.1"/>
    <property type="molecule type" value="Genomic_DNA"/>
</dbReference>
<keyword evidence="2" id="KW-1185">Reference proteome</keyword>
<gene>
    <name evidence="1" type="ORF">EZ428_19360</name>
</gene>
<organism evidence="1 2">
    <name type="scientific">Pedobacter frigiditerrae</name>
    <dbReference type="NCBI Taxonomy" id="2530452"/>
    <lineage>
        <taxon>Bacteria</taxon>
        <taxon>Pseudomonadati</taxon>
        <taxon>Bacteroidota</taxon>
        <taxon>Sphingobacteriia</taxon>
        <taxon>Sphingobacteriales</taxon>
        <taxon>Sphingobacteriaceae</taxon>
        <taxon>Pedobacter</taxon>
    </lineage>
</organism>
<evidence type="ECO:0000313" key="2">
    <source>
        <dbReference type="Proteomes" id="UP000292884"/>
    </source>
</evidence>
<comment type="caution">
    <text evidence="1">The sequence shown here is derived from an EMBL/GenBank/DDBJ whole genome shotgun (WGS) entry which is preliminary data.</text>
</comment>
<reference evidence="1 2" key="1">
    <citation type="submission" date="2019-02" db="EMBL/GenBank/DDBJ databases">
        <title>Pedobacter sp. RP-1-13 sp. nov., isolated from Arctic soil.</title>
        <authorList>
            <person name="Dahal R.H."/>
        </authorList>
    </citation>
    <scope>NUCLEOTIDE SEQUENCE [LARGE SCALE GENOMIC DNA]</scope>
    <source>
        <strain evidence="1 2">RP-1-13</strain>
    </source>
</reference>
<dbReference type="OrthoDB" id="1275259at2"/>
<sequence length="573" mass="66401">MSQLAELKTVFPEGGNLKYEDLLKGIRKDTLTKVATYLIGKNLFSDEAVDNLPALENWFSDGNKVFADDMYNRIIAYEKQSGHKLTVVYNISCLKILQYGLELEEQGLLDQKSKEQSEIDLFLAMLALNQNEDYHHTKDIEKIKAGFSESIVPAALMLNYSFPNQDITNFHFEDYNGCQVIKYLFLFNFLEQSNEGKELIKRFCDFFNLKNWQDYLGAVFPLILAWTKREHGGALDMVLEKNNGYNDSYQFLKKLALGNYIKMEDHDYIKIREKPLIELDDVTFRIIHPLFVSDKIYKGMFFLLKQLNEEGAKLIGNFRSWYTTNFSEGYCFVELIKYSFHKPDILFFDDELKASGIVGPPDSYLRQGDDVFLFENKDILIGASIKGSYDFEALIAELKKKLLIEGTRGVGIGQIINNIRKLLTGENTFDDGFAGGQTNIYPIITLHDPMFDAPGLNYIMNAFFQEELDKLRKEGINVDRVKPLALVNIDAMIQVSPLLKSGKIIFKDMFEYYYNFLVVDKSKAKNYAELESLYKNAMPPFYYYMKNYLNEKMGENWRSEDLMRLLLEKNKIE</sequence>